<dbReference type="CDD" id="cd02885">
    <property type="entry name" value="NUDIX_IPP_Isomerase"/>
    <property type="match status" value="1"/>
</dbReference>
<comment type="similarity">
    <text evidence="2">Belongs to the IPP isomerase type 1 family.</text>
</comment>
<dbReference type="NCBIfam" id="TIGR02150">
    <property type="entry name" value="IPP_isom_1"/>
    <property type="match status" value="1"/>
</dbReference>
<evidence type="ECO:0000256" key="3">
    <source>
        <dbReference type="ARBA" id="ARBA00012057"/>
    </source>
</evidence>
<dbReference type="PANTHER" id="PTHR10885:SF0">
    <property type="entry name" value="ISOPENTENYL-DIPHOSPHATE DELTA-ISOMERASE"/>
    <property type="match status" value="1"/>
</dbReference>
<dbReference type="GO" id="GO:0005737">
    <property type="term" value="C:cytoplasm"/>
    <property type="evidence" value="ECO:0007669"/>
    <property type="project" value="TreeGrafter"/>
</dbReference>
<dbReference type="Proteomes" id="UP000177354">
    <property type="component" value="Unassembled WGS sequence"/>
</dbReference>
<evidence type="ECO:0000256" key="6">
    <source>
        <dbReference type="NCBIfam" id="TIGR02150"/>
    </source>
</evidence>
<evidence type="ECO:0000313" key="9">
    <source>
        <dbReference type="Proteomes" id="UP000177354"/>
    </source>
</evidence>
<evidence type="ECO:0000256" key="1">
    <source>
        <dbReference type="ARBA" id="ARBA00004826"/>
    </source>
</evidence>
<comment type="caution">
    <text evidence="8">The sequence shown here is derived from an EMBL/GenBank/DDBJ whole genome shotgun (WGS) entry which is preliminary data.</text>
</comment>
<dbReference type="AlphaFoldDB" id="A0A1F5YZX7"/>
<evidence type="ECO:0000256" key="2">
    <source>
        <dbReference type="ARBA" id="ARBA00007579"/>
    </source>
</evidence>
<dbReference type="GO" id="GO:0050992">
    <property type="term" value="P:dimethylallyl diphosphate biosynthetic process"/>
    <property type="evidence" value="ECO:0007669"/>
    <property type="project" value="UniProtKB-UniPathway"/>
</dbReference>
<dbReference type="EC" id="5.3.3.2" evidence="3 6"/>
<dbReference type="GO" id="GO:0009240">
    <property type="term" value="P:isopentenyl diphosphate biosynthetic process"/>
    <property type="evidence" value="ECO:0007669"/>
    <property type="project" value="TreeGrafter"/>
</dbReference>
<comment type="pathway">
    <text evidence="1">Isoprenoid biosynthesis; dimethylallyl diphosphate biosynthesis; dimethylallyl diphosphate from isopentenyl diphosphate: step 1/1.</text>
</comment>
<dbReference type="GO" id="GO:0004452">
    <property type="term" value="F:isopentenyl-diphosphate delta-isomerase activity"/>
    <property type="evidence" value="ECO:0007669"/>
    <property type="project" value="UniProtKB-UniRule"/>
</dbReference>
<dbReference type="SUPFAM" id="SSF55811">
    <property type="entry name" value="Nudix"/>
    <property type="match status" value="1"/>
</dbReference>
<dbReference type="UniPathway" id="UPA00059">
    <property type="reaction ID" value="UER00104"/>
</dbReference>
<organism evidence="8 9">
    <name type="scientific">Candidatus Gottesmanbacteria bacterium RIFCSPHIGHO2_01_FULL_40_15</name>
    <dbReference type="NCBI Taxonomy" id="1798376"/>
    <lineage>
        <taxon>Bacteria</taxon>
        <taxon>Candidatus Gottesmaniibacteriota</taxon>
    </lineage>
</organism>
<evidence type="ECO:0000256" key="4">
    <source>
        <dbReference type="ARBA" id="ARBA00023229"/>
    </source>
</evidence>
<reference evidence="8 9" key="1">
    <citation type="journal article" date="2016" name="Nat. Commun.">
        <title>Thousands of microbial genomes shed light on interconnected biogeochemical processes in an aquifer system.</title>
        <authorList>
            <person name="Anantharaman K."/>
            <person name="Brown C.T."/>
            <person name="Hug L.A."/>
            <person name="Sharon I."/>
            <person name="Castelle C.J."/>
            <person name="Probst A.J."/>
            <person name="Thomas B.C."/>
            <person name="Singh A."/>
            <person name="Wilkins M.J."/>
            <person name="Karaoz U."/>
            <person name="Brodie E.L."/>
            <person name="Williams K.H."/>
            <person name="Hubbard S.S."/>
            <person name="Banfield J.F."/>
        </authorList>
    </citation>
    <scope>NUCLEOTIDE SEQUENCE [LARGE SCALE GENOMIC DNA]</scope>
</reference>
<feature type="domain" description="Nudix hydrolase" evidence="7">
    <location>
        <begin position="42"/>
        <end position="173"/>
    </location>
</feature>
<protein>
    <recommendedName>
        <fullName evidence="3 6">Isopentenyl-diphosphate delta-isomerase</fullName>
        <ecNumber evidence="3 6">5.3.3.2</ecNumber>
    </recommendedName>
</protein>
<dbReference type="PIRSF" id="PIRSF018427">
    <property type="entry name" value="Isopntndiph_ism"/>
    <property type="match status" value="1"/>
</dbReference>
<dbReference type="Pfam" id="PF00293">
    <property type="entry name" value="NUDIX"/>
    <property type="match status" value="1"/>
</dbReference>
<dbReference type="EMBL" id="MFJF01000026">
    <property type="protein sequence ID" value="OGG05748.1"/>
    <property type="molecule type" value="Genomic_DNA"/>
</dbReference>
<dbReference type="InterPro" id="IPR011876">
    <property type="entry name" value="IsopentenylPP_isomerase_typ1"/>
</dbReference>
<keyword evidence="4" id="KW-0414">Isoprene biosynthesis</keyword>
<gene>
    <name evidence="8" type="ORF">A2777_05175</name>
</gene>
<dbReference type="Gene3D" id="3.90.79.10">
    <property type="entry name" value="Nucleoside Triphosphate Pyrophosphohydrolase"/>
    <property type="match status" value="1"/>
</dbReference>
<evidence type="ECO:0000313" key="8">
    <source>
        <dbReference type="EMBL" id="OGG05748.1"/>
    </source>
</evidence>
<dbReference type="PANTHER" id="PTHR10885">
    <property type="entry name" value="ISOPENTENYL-DIPHOSPHATE DELTA-ISOMERASE"/>
    <property type="match status" value="1"/>
</dbReference>
<name>A0A1F5YZX7_9BACT</name>
<accession>A0A1F5YZX7</accession>
<dbReference type="InterPro" id="IPR015797">
    <property type="entry name" value="NUDIX_hydrolase-like_dom_sf"/>
</dbReference>
<dbReference type="InterPro" id="IPR000086">
    <property type="entry name" value="NUDIX_hydrolase_dom"/>
</dbReference>
<evidence type="ECO:0000256" key="5">
    <source>
        <dbReference type="ARBA" id="ARBA00023235"/>
    </source>
</evidence>
<keyword evidence="5 8" id="KW-0413">Isomerase</keyword>
<dbReference type="PROSITE" id="PS51462">
    <property type="entry name" value="NUDIX"/>
    <property type="match status" value="1"/>
</dbReference>
<sequence length="196" mass="22536">MKNTFQFVKSGEKKGQLLITCDNKGNPNGTATRFDCHRGNGITHLAFMAFLLDEKNNLVLTKRAGNKSLWPGFWDTSVVSHVLPGETPKQAALRRSKEELAVSAEFKIFGEFYYQARQNDQSENEYCYLLSGKTEQKVIPNQVEISEIKIVNSDAFSEFYKRNLIKFTPWFNIALKKYNLEKIIWQKNIKPSSRSV</sequence>
<proteinExistence type="inferred from homology"/>
<evidence type="ECO:0000259" key="7">
    <source>
        <dbReference type="PROSITE" id="PS51462"/>
    </source>
</evidence>